<dbReference type="Pfam" id="PF00158">
    <property type="entry name" value="Sigma54_activat"/>
    <property type="match status" value="1"/>
</dbReference>
<dbReference type="PANTHER" id="PTHR32071">
    <property type="entry name" value="TRANSCRIPTIONAL REGULATORY PROTEIN"/>
    <property type="match status" value="1"/>
</dbReference>
<dbReference type="PRINTS" id="PR01590">
    <property type="entry name" value="HTHFIS"/>
</dbReference>
<proteinExistence type="predicted"/>
<keyword evidence="1" id="KW-0547">Nucleotide-binding</keyword>
<sequence>MFALEDEYEVFTTTQPEEGLSLMAKEEIDVVLLDMRIKDVNGLTLIPQMLQVQPELIIIMMTAYGTIESSVTALQLGAFHYLTKPVNIAEVKALLEKGLRFTALNTERKRLYDLVHPAESYAGIVGKSSEMKRVFTLMEKVKDITSNVLILGESGTGKELVAKGLHEESERKNKPFCVLNCAAIPETLMESELFGHEKGAFTGAIQSKEGIFEKAHEGTLFLDEIGEMPLHLQAKLLRILQNGEVTRIGSTQTKKVDVRILAATNRNLSDEVNKGQFREDLFYRLHVIPIELPPLRKRLEDVPLLLDHFLKLFCEKIGREVNGFQPQVKELLYSYTYPGNVRELANIIEYSVAMTDGEISVEDLPANLQFIKNKEVAAAGNHQEFYVPPNWTLEQMEKETIRQTLSRLNGHRQQTADALGISERSLRDRIKRYSIER</sequence>
<dbReference type="EMBL" id="LRFC01000038">
    <property type="protein sequence ID" value="KZE64402.1"/>
    <property type="molecule type" value="Genomic_DNA"/>
</dbReference>
<dbReference type="InterPro" id="IPR001789">
    <property type="entry name" value="Sig_transdc_resp-reg_receiver"/>
</dbReference>
<evidence type="ECO:0000256" key="6">
    <source>
        <dbReference type="PROSITE-ProRule" id="PRU00169"/>
    </source>
</evidence>
<dbReference type="GO" id="GO:0005524">
    <property type="term" value="F:ATP binding"/>
    <property type="evidence" value="ECO:0007669"/>
    <property type="project" value="UniProtKB-KW"/>
</dbReference>
<keyword evidence="6" id="KW-0597">Phosphoprotein</keyword>
<dbReference type="InterPro" id="IPR025943">
    <property type="entry name" value="Sigma_54_int_dom_ATP-bd_2"/>
</dbReference>
<dbReference type="Pfam" id="PF25601">
    <property type="entry name" value="AAA_lid_14"/>
    <property type="match status" value="1"/>
</dbReference>
<dbReference type="InterPro" id="IPR011006">
    <property type="entry name" value="CheY-like_superfamily"/>
</dbReference>
<dbReference type="Gene3D" id="3.40.50.2300">
    <property type="match status" value="1"/>
</dbReference>
<accession>A0A163Q0H8</accession>
<dbReference type="Proteomes" id="UP000076567">
    <property type="component" value="Unassembled WGS sequence"/>
</dbReference>
<evidence type="ECO:0000256" key="2">
    <source>
        <dbReference type="ARBA" id="ARBA00022840"/>
    </source>
</evidence>
<dbReference type="SUPFAM" id="SSF46689">
    <property type="entry name" value="Homeodomain-like"/>
    <property type="match status" value="1"/>
</dbReference>
<dbReference type="SMART" id="SM00448">
    <property type="entry name" value="REC"/>
    <property type="match status" value="1"/>
</dbReference>
<dbReference type="PROSITE" id="PS50110">
    <property type="entry name" value="RESPONSE_REGULATORY"/>
    <property type="match status" value="1"/>
</dbReference>
<evidence type="ECO:0000313" key="10">
    <source>
        <dbReference type="Proteomes" id="UP000076567"/>
    </source>
</evidence>
<dbReference type="InterPro" id="IPR002197">
    <property type="entry name" value="HTH_Fis"/>
</dbReference>
<evidence type="ECO:0000256" key="4">
    <source>
        <dbReference type="ARBA" id="ARBA00023125"/>
    </source>
</evidence>
<reference evidence="10" key="1">
    <citation type="submission" date="2016-01" db="EMBL/GenBank/DDBJ databases">
        <title>Draft genome of Chromobacterium sp. F49.</title>
        <authorList>
            <person name="Hong K.W."/>
        </authorList>
    </citation>
    <scope>NUCLEOTIDE SEQUENCE [LARGE SCALE GENOMIC DNA]</scope>
    <source>
        <strain evidence="10">P7IIIA</strain>
    </source>
</reference>
<dbReference type="InterPro" id="IPR025944">
    <property type="entry name" value="Sigma_54_int_dom_CS"/>
</dbReference>
<dbReference type="PROSITE" id="PS00675">
    <property type="entry name" value="SIGMA54_INTERACT_1"/>
    <property type="match status" value="1"/>
</dbReference>
<dbReference type="Gene3D" id="3.40.50.300">
    <property type="entry name" value="P-loop containing nucleotide triphosphate hydrolases"/>
    <property type="match status" value="1"/>
</dbReference>
<dbReference type="PANTHER" id="PTHR32071:SF113">
    <property type="entry name" value="ALGINATE BIOSYNTHESIS TRANSCRIPTIONAL REGULATORY PROTEIN ALGB"/>
    <property type="match status" value="1"/>
</dbReference>
<keyword evidence="4" id="KW-0238">DNA-binding</keyword>
<dbReference type="GO" id="GO:0000160">
    <property type="term" value="P:phosphorelay signal transduction system"/>
    <property type="evidence" value="ECO:0007669"/>
    <property type="project" value="InterPro"/>
</dbReference>
<dbReference type="SUPFAM" id="SSF52540">
    <property type="entry name" value="P-loop containing nucleoside triphosphate hydrolases"/>
    <property type="match status" value="1"/>
</dbReference>
<dbReference type="PROSITE" id="PS50045">
    <property type="entry name" value="SIGMA54_INTERACT_4"/>
    <property type="match status" value="1"/>
</dbReference>
<dbReference type="InterPro" id="IPR027417">
    <property type="entry name" value="P-loop_NTPase"/>
</dbReference>
<dbReference type="InterPro" id="IPR003593">
    <property type="entry name" value="AAA+_ATPase"/>
</dbReference>
<feature type="modified residue" description="4-aspartylphosphate" evidence="6">
    <location>
        <position position="34"/>
    </location>
</feature>
<feature type="domain" description="Response regulatory" evidence="8">
    <location>
        <begin position="1"/>
        <end position="99"/>
    </location>
</feature>
<dbReference type="InterPro" id="IPR002078">
    <property type="entry name" value="Sigma_54_int"/>
</dbReference>
<keyword evidence="2" id="KW-0067">ATP-binding</keyword>
<dbReference type="SMART" id="SM00382">
    <property type="entry name" value="AAA"/>
    <property type="match status" value="1"/>
</dbReference>
<dbReference type="FunFam" id="3.40.50.300:FF:000006">
    <property type="entry name" value="DNA-binding transcriptional regulator NtrC"/>
    <property type="match status" value="1"/>
</dbReference>
<dbReference type="PROSITE" id="PS00676">
    <property type="entry name" value="SIGMA54_INTERACT_2"/>
    <property type="match status" value="1"/>
</dbReference>
<comment type="caution">
    <text evidence="9">The sequence shown here is derived from an EMBL/GenBank/DDBJ whole genome shotgun (WGS) entry which is preliminary data.</text>
</comment>
<dbReference type="SUPFAM" id="SSF52172">
    <property type="entry name" value="CheY-like"/>
    <property type="match status" value="1"/>
</dbReference>
<dbReference type="PROSITE" id="PS00688">
    <property type="entry name" value="SIGMA54_INTERACT_3"/>
    <property type="match status" value="1"/>
</dbReference>
<evidence type="ECO:0000256" key="5">
    <source>
        <dbReference type="ARBA" id="ARBA00023163"/>
    </source>
</evidence>
<organism evidence="9 10">
    <name type="scientific">Fictibacillus phosphorivorans</name>
    <dbReference type="NCBI Taxonomy" id="1221500"/>
    <lineage>
        <taxon>Bacteria</taxon>
        <taxon>Bacillati</taxon>
        <taxon>Bacillota</taxon>
        <taxon>Bacilli</taxon>
        <taxon>Bacillales</taxon>
        <taxon>Fictibacillaceae</taxon>
        <taxon>Fictibacillus</taxon>
    </lineage>
</organism>
<dbReference type="GO" id="GO:0043565">
    <property type="term" value="F:sequence-specific DNA binding"/>
    <property type="evidence" value="ECO:0007669"/>
    <property type="project" value="InterPro"/>
</dbReference>
<keyword evidence="3" id="KW-0805">Transcription regulation</keyword>
<dbReference type="Pfam" id="PF02954">
    <property type="entry name" value="HTH_8"/>
    <property type="match status" value="1"/>
</dbReference>
<keyword evidence="5" id="KW-0804">Transcription</keyword>
<dbReference type="CDD" id="cd00009">
    <property type="entry name" value="AAA"/>
    <property type="match status" value="1"/>
</dbReference>
<dbReference type="InterPro" id="IPR009057">
    <property type="entry name" value="Homeodomain-like_sf"/>
</dbReference>
<dbReference type="Gene3D" id="1.10.10.60">
    <property type="entry name" value="Homeodomain-like"/>
    <property type="match status" value="1"/>
</dbReference>
<protein>
    <submittedName>
        <fullName evidence="9">Regulator</fullName>
    </submittedName>
</protein>
<dbReference type="AlphaFoldDB" id="A0A163Q0H8"/>
<dbReference type="InterPro" id="IPR058031">
    <property type="entry name" value="AAA_lid_NorR"/>
</dbReference>
<feature type="domain" description="Sigma-54 factor interaction" evidence="7">
    <location>
        <begin position="124"/>
        <end position="353"/>
    </location>
</feature>
<evidence type="ECO:0000313" key="9">
    <source>
        <dbReference type="EMBL" id="KZE64402.1"/>
    </source>
</evidence>
<keyword evidence="10" id="KW-1185">Reference proteome</keyword>
<dbReference type="Pfam" id="PF00072">
    <property type="entry name" value="Response_reg"/>
    <property type="match status" value="1"/>
</dbReference>
<name>A0A163Q0H8_9BACL</name>
<dbReference type="InterPro" id="IPR025662">
    <property type="entry name" value="Sigma_54_int_dom_ATP-bd_1"/>
</dbReference>
<dbReference type="GO" id="GO:0006355">
    <property type="term" value="P:regulation of DNA-templated transcription"/>
    <property type="evidence" value="ECO:0007669"/>
    <property type="project" value="InterPro"/>
</dbReference>
<gene>
    <name evidence="9" type="ORF">AWM68_12905</name>
</gene>
<dbReference type="Gene3D" id="1.10.8.60">
    <property type="match status" value="1"/>
</dbReference>
<evidence type="ECO:0000259" key="7">
    <source>
        <dbReference type="PROSITE" id="PS50045"/>
    </source>
</evidence>
<evidence type="ECO:0000256" key="1">
    <source>
        <dbReference type="ARBA" id="ARBA00022741"/>
    </source>
</evidence>
<evidence type="ECO:0000259" key="8">
    <source>
        <dbReference type="PROSITE" id="PS50110"/>
    </source>
</evidence>
<evidence type="ECO:0000256" key="3">
    <source>
        <dbReference type="ARBA" id="ARBA00023015"/>
    </source>
</evidence>